<proteinExistence type="predicted"/>
<dbReference type="AlphaFoldDB" id="A0A853JEK8"/>
<sequence>MEALKQAVFRHADAHADADGIVRTPVPGLRMMCARAPRGPMRSLYRPLVCLILQGAKQMTVGGERRLFRAGQTAIVGVDAPVIGYIVEARRDAPYLAVAIELDMAILHDLALRTAAGPPPGQAGIARVFADDLDDTMVSCASRLVRLLDHPAADSVVRPAILQELHYWLLASRHGPELRRLSLPGGGARRIATAIELIRQEFRQPLPVERLSDVANMSPSAFRRHFKATTSLSPLQFQKQLRLIEARRLMLAMGCTASRAAAEVGYASVPQFTREYGRMFGAPPRRDAAAAAY</sequence>
<dbReference type="Proteomes" id="UP000578091">
    <property type="component" value="Unassembled WGS sequence"/>
</dbReference>
<dbReference type="EMBL" id="JACCKA010000073">
    <property type="protein sequence ID" value="NZA27194.1"/>
    <property type="molecule type" value="Genomic_DNA"/>
</dbReference>
<dbReference type="InterPro" id="IPR009594">
    <property type="entry name" value="Tscrpt_reg_HTH_AraC_N"/>
</dbReference>
<evidence type="ECO:0000313" key="4">
    <source>
        <dbReference type="EMBL" id="NZA27194.1"/>
    </source>
</evidence>
<feature type="domain" description="HTH araC/xylS-type" evidence="3">
    <location>
        <begin position="192"/>
        <end position="290"/>
    </location>
</feature>
<dbReference type="GO" id="GO:0003700">
    <property type="term" value="F:DNA-binding transcription factor activity"/>
    <property type="evidence" value="ECO:0007669"/>
    <property type="project" value="InterPro"/>
</dbReference>
<dbReference type="PANTHER" id="PTHR43436">
    <property type="entry name" value="ARAC-FAMILY TRANSCRIPTIONAL REGULATOR"/>
    <property type="match status" value="1"/>
</dbReference>
<gene>
    <name evidence="4" type="ORF">H0E84_12460</name>
</gene>
<dbReference type="Gene3D" id="1.10.10.60">
    <property type="entry name" value="Homeodomain-like"/>
    <property type="match status" value="1"/>
</dbReference>
<dbReference type="Pfam" id="PF12833">
    <property type="entry name" value="HTH_18"/>
    <property type="match status" value="1"/>
</dbReference>
<dbReference type="SUPFAM" id="SSF46689">
    <property type="entry name" value="Homeodomain-like"/>
    <property type="match status" value="2"/>
</dbReference>
<dbReference type="RefSeq" id="WP_180678977.1">
    <property type="nucleotide sequence ID" value="NZ_JACCKA010000073.1"/>
</dbReference>
<dbReference type="InterPro" id="IPR009057">
    <property type="entry name" value="Homeodomain-like_sf"/>
</dbReference>
<dbReference type="Pfam" id="PF06719">
    <property type="entry name" value="AraC_N"/>
    <property type="match status" value="1"/>
</dbReference>
<dbReference type="PANTHER" id="PTHR43436:SF1">
    <property type="entry name" value="TRANSCRIPTIONAL REGULATORY PROTEIN"/>
    <property type="match status" value="1"/>
</dbReference>
<evidence type="ECO:0000259" key="3">
    <source>
        <dbReference type="PROSITE" id="PS01124"/>
    </source>
</evidence>
<comment type="caution">
    <text evidence="4">The sequence shown here is derived from an EMBL/GenBank/DDBJ whole genome shotgun (WGS) entry which is preliminary data.</text>
</comment>
<keyword evidence="5" id="KW-1185">Reference proteome</keyword>
<name>A0A853JEK8_9GAMM</name>
<evidence type="ECO:0000256" key="2">
    <source>
        <dbReference type="ARBA" id="ARBA00023163"/>
    </source>
</evidence>
<reference evidence="4 5" key="1">
    <citation type="submission" date="2020-07" db="EMBL/GenBank/DDBJ databases">
        <title>Luteimonas sp. SJ-92.</title>
        <authorList>
            <person name="Huang X.-X."/>
            <person name="Xu L."/>
            <person name="Sun J.-Q."/>
        </authorList>
    </citation>
    <scope>NUCLEOTIDE SEQUENCE [LARGE SCALE GENOMIC DNA]</scope>
    <source>
        <strain evidence="4 5">SJ-92</strain>
    </source>
</reference>
<protein>
    <submittedName>
        <fullName evidence="4">AraC family transcriptional regulator</fullName>
    </submittedName>
</protein>
<organism evidence="4 5">
    <name type="scientific">Luteimonas salinisoli</name>
    <dbReference type="NCBI Taxonomy" id="2752307"/>
    <lineage>
        <taxon>Bacteria</taxon>
        <taxon>Pseudomonadati</taxon>
        <taxon>Pseudomonadota</taxon>
        <taxon>Gammaproteobacteria</taxon>
        <taxon>Lysobacterales</taxon>
        <taxon>Lysobacteraceae</taxon>
        <taxon>Luteimonas</taxon>
    </lineage>
</organism>
<dbReference type="PROSITE" id="PS01124">
    <property type="entry name" value="HTH_ARAC_FAMILY_2"/>
    <property type="match status" value="1"/>
</dbReference>
<evidence type="ECO:0000256" key="1">
    <source>
        <dbReference type="ARBA" id="ARBA00023015"/>
    </source>
</evidence>
<keyword evidence="1" id="KW-0805">Transcription regulation</keyword>
<dbReference type="InterPro" id="IPR018060">
    <property type="entry name" value="HTH_AraC"/>
</dbReference>
<evidence type="ECO:0000313" key="5">
    <source>
        <dbReference type="Proteomes" id="UP000578091"/>
    </source>
</evidence>
<dbReference type="GO" id="GO:0043565">
    <property type="term" value="F:sequence-specific DNA binding"/>
    <property type="evidence" value="ECO:0007669"/>
    <property type="project" value="InterPro"/>
</dbReference>
<dbReference type="SMART" id="SM00342">
    <property type="entry name" value="HTH_ARAC"/>
    <property type="match status" value="1"/>
</dbReference>
<accession>A0A853JEK8</accession>
<keyword evidence="2" id="KW-0804">Transcription</keyword>